<reference evidence="2" key="1">
    <citation type="submission" date="2020-04" db="EMBL/GenBank/DDBJ databases">
        <authorList>
            <person name="Chiriac C."/>
            <person name="Salcher M."/>
            <person name="Ghai R."/>
            <person name="Kavagutti S V."/>
        </authorList>
    </citation>
    <scope>NUCLEOTIDE SEQUENCE</scope>
</reference>
<protein>
    <recommendedName>
        <fullName evidence="1">Glycine-rich domain-containing protein</fullName>
    </recommendedName>
</protein>
<dbReference type="EMBL" id="LR796257">
    <property type="protein sequence ID" value="CAB4132142.1"/>
    <property type="molecule type" value="Genomic_DNA"/>
</dbReference>
<proteinExistence type="predicted"/>
<evidence type="ECO:0000313" key="2">
    <source>
        <dbReference type="EMBL" id="CAB4132142.1"/>
    </source>
</evidence>
<evidence type="ECO:0000259" key="1">
    <source>
        <dbReference type="Pfam" id="PF21722"/>
    </source>
</evidence>
<name>A0A6J5LEV9_9CAUD</name>
<accession>A0A6J5LEV9</accession>
<sequence>MANTLELYANNARTTMAGSLSNVATSVVLQSGAGALFPSPNNGLGQFAKATIQDAATGLRNEIVYITARTGDILTVLRGQDGTTAQTWSAGDTVFEGVTAATLASFVQPVSLQNESYRYATAGGTANAQTVTLSPAYTAWVDGMTFFAKITAANTSTTPTVSPNGLTPKTIANGIGNALNLADLAVGMIAEFKYSSTLDKALLQNPATVGGLIGQQVFSTVGTATYTPTPGTNYVIVECIGGGGAGGSCQQAATGNSAAGGGGVAGAYGKGKYTSSFSGVTVTVGAAGTPGAAGNNSGGSGGTSSFGALLSSPGGVGGGGGAAAAIATAQGVSGSSSNGSAPTGANMLAITGMGGLPGYIFQAGNLTGRGGDSIYGTSGRGFSGSQNGIVATGYGAGGSGGGDISGSTTARQGGAGAQGVVIVWEYS</sequence>
<dbReference type="Pfam" id="PF21722">
    <property type="entry name" value="Gly_rich_2"/>
    <property type="match status" value="1"/>
</dbReference>
<gene>
    <name evidence="2" type="ORF">UFOVP136_53</name>
</gene>
<dbReference type="InterPro" id="IPR049304">
    <property type="entry name" value="Gly_rich_dom"/>
</dbReference>
<organism evidence="2">
    <name type="scientific">uncultured Caudovirales phage</name>
    <dbReference type="NCBI Taxonomy" id="2100421"/>
    <lineage>
        <taxon>Viruses</taxon>
        <taxon>Duplodnaviria</taxon>
        <taxon>Heunggongvirae</taxon>
        <taxon>Uroviricota</taxon>
        <taxon>Caudoviricetes</taxon>
        <taxon>Peduoviridae</taxon>
        <taxon>Maltschvirus</taxon>
        <taxon>Maltschvirus maltsch</taxon>
    </lineage>
</organism>
<feature type="domain" description="Glycine-rich" evidence="1">
    <location>
        <begin position="220"/>
        <end position="423"/>
    </location>
</feature>